<proteinExistence type="predicted"/>
<organism evidence="2 3">
    <name type="scientific">Hyunsoonleella pacifica</name>
    <dbReference type="NCBI Taxonomy" id="1080224"/>
    <lineage>
        <taxon>Bacteria</taxon>
        <taxon>Pseudomonadati</taxon>
        <taxon>Bacteroidota</taxon>
        <taxon>Flavobacteriia</taxon>
        <taxon>Flavobacteriales</taxon>
        <taxon>Flavobacteriaceae</taxon>
    </lineage>
</organism>
<dbReference type="OrthoDB" id="846150at2"/>
<dbReference type="InterPro" id="IPR050491">
    <property type="entry name" value="AmpC-like"/>
</dbReference>
<evidence type="ECO:0000313" key="3">
    <source>
        <dbReference type="Proteomes" id="UP000292372"/>
    </source>
</evidence>
<dbReference type="InterPro" id="IPR012338">
    <property type="entry name" value="Beta-lactam/transpept-like"/>
</dbReference>
<evidence type="ECO:0000313" key="2">
    <source>
        <dbReference type="EMBL" id="TBN12443.1"/>
    </source>
</evidence>
<keyword evidence="3" id="KW-1185">Reference proteome</keyword>
<protein>
    <submittedName>
        <fullName evidence="2">Class A beta-lactamase-related serine hydrolase</fullName>
    </submittedName>
</protein>
<comment type="caution">
    <text evidence="2">The sequence shown here is derived from an EMBL/GenBank/DDBJ whole genome shotgun (WGS) entry which is preliminary data.</text>
</comment>
<evidence type="ECO:0000259" key="1">
    <source>
        <dbReference type="Pfam" id="PF00144"/>
    </source>
</evidence>
<dbReference type="EMBL" id="SIRS01000008">
    <property type="protein sequence ID" value="TBN12443.1"/>
    <property type="molecule type" value="Genomic_DNA"/>
</dbReference>
<dbReference type="PANTHER" id="PTHR46825">
    <property type="entry name" value="D-ALANYL-D-ALANINE-CARBOXYPEPTIDASE/ENDOPEPTIDASE AMPH"/>
    <property type="match status" value="1"/>
</dbReference>
<dbReference type="SUPFAM" id="SSF56601">
    <property type="entry name" value="beta-lactamase/transpeptidase-like"/>
    <property type="match status" value="1"/>
</dbReference>
<reference evidence="2 3" key="1">
    <citation type="journal article" date="2015" name="Int. J. Syst. Evol. Microbiol.">
        <title>Hyunsoonleella pacifica sp. nov., isolated from seawater of South Pacific Gyre.</title>
        <authorList>
            <person name="Gao X."/>
            <person name="Zhang Z."/>
            <person name="Dai X."/>
            <person name="Zhang X.H."/>
        </authorList>
    </citation>
    <scope>NUCLEOTIDE SEQUENCE [LARGE SCALE GENOMIC DNA]</scope>
    <source>
        <strain evidence="2 3">SW033</strain>
    </source>
</reference>
<accession>A0A4Q9FIQ1</accession>
<dbReference type="RefSeq" id="WP_130938403.1">
    <property type="nucleotide sequence ID" value="NZ_BMEE01000008.1"/>
</dbReference>
<name>A0A4Q9FIQ1_9FLAO</name>
<dbReference type="AlphaFoldDB" id="A0A4Q9FIQ1"/>
<keyword evidence="2" id="KW-0378">Hydrolase</keyword>
<dbReference type="InterPro" id="IPR001466">
    <property type="entry name" value="Beta-lactam-related"/>
</dbReference>
<dbReference type="Gene3D" id="3.40.710.10">
    <property type="entry name" value="DD-peptidase/beta-lactamase superfamily"/>
    <property type="match status" value="1"/>
</dbReference>
<feature type="domain" description="Beta-lactamase-related" evidence="1">
    <location>
        <begin position="49"/>
        <end position="395"/>
    </location>
</feature>
<sequence length="409" mass="46391">MKKTKSISTTIVFLVLLLIVNSCKEHVKHNENNNATQPNPILDSITNEIESLYDKAVFNGFAVSIVDSTGILYNRGFGYADVHKKKKYTENTVINIASISKVFIAAALLKAEEMGFVTLDDPINKYLPFEVVNPNYPDISITIRQLATHTSSIVDTDIYMQTCYVNKDDIPISEQLKRYELYYQNPSKNWMPLADYMRKVLKKDEAFYSLSTFPKRKPGALREYSNIGAALCALVVEYASNTPFNEFTKEHIFQPLNMNSTTWFIEEADSESYSKLYYDDEELPYYKILSYPDGGLITSSTDLSKFLIELINGYSGKGSILNASSYKTFFKSQLEQDALGGKDNFNVGLFIDKELAYNVIGHTGGDPGTNTMMFFNTENKTGRIFITNTDSKKENSMETMWSIWDALKI</sequence>
<dbReference type="GO" id="GO:0016787">
    <property type="term" value="F:hydrolase activity"/>
    <property type="evidence" value="ECO:0007669"/>
    <property type="project" value="UniProtKB-KW"/>
</dbReference>
<dbReference type="PANTHER" id="PTHR46825:SF9">
    <property type="entry name" value="BETA-LACTAMASE-RELATED DOMAIN-CONTAINING PROTEIN"/>
    <property type="match status" value="1"/>
</dbReference>
<gene>
    <name evidence="2" type="ORF">EYD46_17140</name>
</gene>
<dbReference type="Pfam" id="PF00144">
    <property type="entry name" value="Beta-lactamase"/>
    <property type="match status" value="1"/>
</dbReference>
<dbReference type="Proteomes" id="UP000292372">
    <property type="component" value="Unassembled WGS sequence"/>
</dbReference>